<keyword evidence="4" id="KW-0460">Magnesium</keyword>
<protein>
    <submittedName>
        <fullName evidence="6">Haloacid dehalogenase</fullName>
    </submittedName>
</protein>
<dbReference type="AlphaFoldDB" id="A0A239UGV1"/>
<dbReference type="GO" id="GO:0044281">
    <property type="term" value="P:small molecule metabolic process"/>
    <property type="evidence" value="ECO:0007669"/>
    <property type="project" value="UniProtKB-ARBA"/>
</dbReference>
<evidence type="ECO:0000256" key="5">
    <source>
        <dbReference type="SAM" id="MobiDB-lite"/>
    </source>
</evidence>
<gene>
    <name evidence="6" type="ORF">SPI02_21560</name>
</gene>
<dbReference type="Pfam" id="PF13419">
    <property type="entry name" value="HAD_2"/>
    <property type="match status" value="1"/>
</dbReference>
<feature type="compositionally biased region" description="Acidic residues" evidence="5">
    <location>
        <begin position="226"/>
        <end position="240"/>
    </location>
</feature>
<dbReference type="GO" id="GO:0016791">
    <property type="term" value="F:phosphatase activity"/>
    <property type="evidence" value="ECO:0007669"/>
    <property type="project" value="TreeGrafter"/>
</dbReference>
<dbReference type="NCBIfam" id="TIGR01549">
    <property type="entry name" value="HAD-SF-IA-v1"/>
    <property type="match status" value="1"/>
</dbReference>
<dbReference type="NCBIfam" id="TIGR01509">
    <property type="entry name" value="HAD-SF-IA-v3"/>
    <property type="match status" value="1"/>
</dbReference>
<sequence length="247" mass="29171">MSLEGIKAVVFDLEGTLLDRKKSRDKFIEEQYERFHDYLVHVQAQDYKKQFIELDDDEDHDKPELYKAIIKRFHIDRLTWKDLFADFEMHFYRYVFPYHDTQYTLERLVKRGYLIGVIANGKSRIKQYRLDSLGILSYINFLSTSEMVGFRKPHPKIFEDIIDQLGVKAEEVMYVGDDALNDVAPARAMGMVSVWFNHEDEEVELAPEEHEMDYEIATLEELLELLPDEAPNPEESEEADGTIYDER</sequence>
<comment type="cofactor">
    <cofactor evidence="1">
        <name>Mg(2+)</name>
        <dbReference type="ChEBI" id="CHEBI:18420"/>
    </cofactor>
</comment>
<dbReference type="Gene3D" id="3.40.50.1000">
    <property type="entry name" value="HAD superfamily/HAD-like"/>
    <property type="match status" value="1"/>
</dbReference>
<dbReference type="EMBL" id="BKAR01000034">
    <property type="protein sequence ID" value="GEP85571.1"/>
    <property type="molecule type" value="Genomic_DNA"/>
</dbReference>
<dbReference type="OrthoDB" id="9809962at2"/>
<evidence type="ECO:0000256" key="1">
    <source>
        <dbReference type="ARBA" id="ARBA00001946"/>
    </source>
</evidence>
<evidence type="ECO:0000313" key="7">
    <source>
        <dbReference type="Proteomes" id="UP000321736"/>
    </source>
</evidence>
<keyword evidence="3" id="KW-0378">Hydrolase</keyword>
<dbReference type="SFLD" id="SFLDG01129">
    <property type="entry name" value="C1.5:_HAD__Beta-PGM__Phosphata"/>
    <property type="match status" value="1"/>
</dbReference>
<dbReference type="PRINTS" id="PR00413">
    <property type="entry name" value="HADHALOGNASE"/>
</dbReference>
<comment type="caution">
    <text evidence="6">The sequence shown here is derived from an EMBL/GenBank/DDBJ whole genome shotgun (WGS) entry which is preliminary data.</text>
</comment>
<dbReference type="PANTHER" id="PTHR46470">
    <property type="entry name" value="N-ACYLNEURAMINATE-9-PHOSPHATASE"/>
    <property type="match status" value="1"/>
</dbReference>
<accession>A0A239UGV1</accession>
<organism evidence="6 7">
    <name type="scientific">Staphylococcus piscifermentans</name>
    <dbReference type="NCBI Taxonomy" id="70258"/>
    <lineage>
        <taxon>Bacteria</taxon>
        <taxon>Bacillati</taxon>
        <taxon>Bacillota</taxon>
        <taxon>Bacilli</taxon>
        <taxon>Bacillales</taxon>
        <taxon>Staphylococcaceae</taxon>
        <taxon>Staphylococcus</taxon>
    </lineage>
</organism>
<dbReference type="SUPFAM" id="SSF56784">
    <property type="entry name" value="HAD-like"/>
    <property type="match status" value="1"/>
</dbReference>
<proteinExistence type="predicted"/>
<dbReference type="Proteomes" id="UP000321736">
    <property type="component" value="Unassembled WGS sequence"/>
</dbReference>
<dbReference type="InterPro" id="IPR036412">
    <property type="entry name" value="HAD-like_sf"/>
</dbReference>
<dbReference type="GO" id="GO:0046872">
    <property type="term" value="F:metal ion binding"/>
    <property type="evidence" value="ECO:0007669"/>
    <property type="project" value="UniProtKB-KW"/>
</dbReference>
<dbReference type="InterPro" id="IPR041492">
    <property type="entry name" value="HAD_2"/>
</dbReference>
<reference evidence="6 7" key="1">
    <citation type="submission" date="2019-07" db="EMBL/GenBank/DDBJ databases">
        <title>Whole genome shotgun sequence of Staphylococcus piscifermentans NBRC 109625.</title>
        <authorList>
            <person name="Hosoyama A."/>
            <person name="Uohara A."/>
            <person name="Ohji S."/>
            <person name="Ichikawa N."/>
        </authorList>
    </citation>
    <scope>NUCLEOTIDE SEQUENCE [LARGE SCALE GENOMIC DNA]</scope>
    <source>
        <strain evidence="6 7">NBRC 109625</strain>
    </source>
</reference>
<evidence type="ECO:0000256" key="3">
    <source>
        <dbReference type="ARBA" id="ARBA00022801"/>
    </source>
</evidence>
<name>A0A239UGV1_9STAP</name>
<dbReference type="Gene3D" id="1.10.150.520">
    <property type="match status" value="1"/>
</dbReference>
<dbReference type="InterPro" id="IPR051400">
    <property type="entry name" value="HAD-like_hydrolase"/>
</dbReference>
<dbReference type="InterPro" id="IPR006439">
    <property type="entry name" value="HAD-SF_hydro_IA"/>
</dbReference>
<dbReference type="PANTHER" id="PTHR46470:SF2">
    <property type="entry name" value="GLYCERALDEHYDE 3-PHOSPHATE PHOSPHATASE"/>
    <property type="match status" value="1"/>
</dbReference>
<dbReference type="InterPro" id="IPR023214">
    <property type="entry name" value="HAD_sf"/>
</dbReference>
<evidence type="ECO:0000256" key="2">
    <source>
        <dbReference type="ARBA" id="ARBA00022723"/>
    </source>
</evidence>
<feature type="region of interest" description="Disordered" evidence="5">
    <location>
        <begin position="226"/>
        <end position="247"/>
    </location>
</feature>
<dbReference type="SFLD" id="SFLDS00003">
    <property type="entry name" value="Haloacid_Dehalogenase"/>
    <property type="match status" value="1"/>
</dbReference>
<evidence type="ECO:0000256" key="4">
    <source>
        <dbReference type="ARBA" id="ARBA00022842"/>
    </source>
</evidence>
<dbReference type="RefSeq" id="WP_095106752.1">
    <property type="nucleotide sequence ID" value="NZ_BKAR01000034.1"/>
</dbReference>
<evidence type="ECO:0000313" key="6">
    <source>
        <dbReference type="EMBL" id="GEP85571.1"/>
    </source>
</evidence>
<keyword evidence="2" id="KW-0479">Metal-binding</keyword>
<keyword evidence="7" id="KW-1185">Reference proteome</keyword>